<dbReference type="AlphaFoldDB" id="A0A2I0AQ82"/>
<proteinExistence type="predicted"/>
<evidence type="ECO:0000256" key="1">
    <source>
        <dbReference type="SAM" id="SignalP"/>
    </source>
</evidence>
<sequence length="146" mass="16065">MPMEYYSTRRLLTLAVAAAVICGTGQMTTTTAEGEWTRLAGPAANAIARVMADVYNNQEHGQLKYLWAIDALFGYSKPADNGVICDVIFSADLDEYRALPHARMVKTMTTLVIANMRILLPNDPHRRASILTIADFVYVGSLIPSQ</sequence>
<dbReference type="Proteomes" id="UP000236161">
    <property type="component" value="Unassembled WGS sequence"/>
</dbReference>
<reference evidence="2 3" key="1">
    <citation type="journal article" date="2017" name="Nature">
        <title>The Apostasia genome and the evolution of orchids.</title>
        <authorList>
            <person name="Zhang G.Q."/>
            <person name="Liu K.W."/>
            <person name="Li Z."/>
            <person name="Lohaus R."/>
            <person name="Hsiao Y.Y."/>
            <person name="Niu S.C."/>
            <person name="Wang J.Y."/>
            <person name="Lin Y.C."/>
            <person name="Xu Q."/>
            <person name="Chen L.J."/>
            <person name="Yoshida K."/>
            <person name="Fujiwara S."/>
            <person name="Wang Z.W."/>
            <person name="Zhang Y.Q."/>
            <person name="Mitsuda N."/>
            <person name="Wang M."/>
            <person name="Liu G.H."/>
            <person name="Pecoraro L."/>
            <person name="Huang H.X."/>
            <person name="Xiao X.J."/>
            <person name="Lin M."/>
            <person name="Wu X.Y."/>
            <person name="Wu W.L."/>
            <person name="Chen Y.Y."/>
            <person name="Chang S.B."/>
            <person name="Sakamoto S."/>
            <person name="Ohme-Takagi M."/>
            <person name="Yagi M."/>
            <person name="Zeng S.J."/>
            <person name="Shen C.Y."/>
            <person name="Yeh C.M."/>
            <person name="Luo Y.B."/>
            <person name="Tsai W.C."/>
            <person name="Van de Peer Y."/>
            <person name="Liu Z.J."/>
        </authorList>
    </citation>
    <scope>NUCLEOTIDE SEQUENCE [LARGE SCALE GENOMIC DNA]</scope>
    <source>
        <strain evidence="3">cv. Shenzhen</strain>
        <tissue evidence="2">Stem</tissue>
    </source>
</reference>
<feature type="signal peptide" evidence="1">
    <location>
        <begin position="1"/>
        <end position="26"/>
    </location>
</feature>
<evidence type="ECO:0000313" key="2">
    <source>
        <dbReference type="EMBL" id="PKA57695.1"/>
    </source>
</evidence>
<evidence type="ECO:0000313" key="3">
    <source>
        <dbReference type="Proteomes" id="UP000236161"/>
    </source>
</evidence>
<name>A0A2I0AQ82_9ASPA</name>
<feature type="chain" id="PRO_5014156903" evidence="1">
    <location>
        <begin position="27"/>
        <end position="146"/>
    </location>
</feature>
<organism evidence="2 3">
    <name type="scientific">Apostasia shenzhenica</name>
    <dbReference type="NCBI Taxonomy" id="1088818"/>
    <lineage>
        <taxon>Eukaryota</taxon>
        <taxon>Viridiplantae</taxon>
        <taxon>Streptophyta</taxon>
        <taxon>Embryophyta</taxon>
        <taxon>Tracheophyta</taxon>
        <taxon>Spermatophyta</taxon>
        <taxon>Magnoliopsida</taxon>
        <taxon>Liliopsida</taxon>
        <taxon>Asparagales</taxon>
        <taxon>Orchidaceae</taxon>
        <taxon>Apostasioideae</taxon>
        <taxon>Apostasia</taxon>
    </lineage>
</organism>
<protein>
    <submittedName>
        <fullName evidence="2">Uncharacterized protein</fullName>
    </submittedName>
</protein>
<gene>
    <name evidence="2" type="ORF">AXF42_Ash016741</name>
</gene>
<accession>A0A2I0AQ82</accession>
<keyword evidence="1" id="KW-0732">Signal</keyword>
<dbReference type="EMBL" id="KZ451961">
    <property type="protein sequence ID" value="PKA57695.1"/>
    <property type="molecule type" value="Genomic_DNA"/>
</dbReference>
<keyword evidence="3" id="KW-1185">Reference proteome</keyword>